<evidence type="ECO:0000313" key="1">
    <source>
        <dbReference type="EMBL" id="KAI7996475.1"/>
    </source>
</evidence>
<dbReference type="Proteomes" id="UP001060215">
    <property type="component" value="Chromosome 10"/>
</dbReference>
<keyword evidence="2" id="KW-1185">Reference proteome</keyword>
<dbReference type="EMBL" id="CM045767">
    <property type="protein sequence ID" value="KAI7996475.1"/>
    <property type="molecule type" value="Genomic_DNA"/>
</dbReference>
<organism evidence="1 2">
    <name type="scientific">Camellia lanceoleosa</name>
    <dbReference type="NCBI Taxonomy" id="1840588"/>
    <lineage>
        <taxon>Eukaryota</taxon>
        <taxon>Viridiplantae</taxon>
        <taxon>Streptophyta</taxon>
        <taxon>Embryophyta</taxon>
        <taxon>Tracheophyta</taxon>
        <taxon>Spermatophyta</taxon>
        <taxon>Magnoliopsida</taxon>
        <taxon>eudicotyledons</taxon>
        <taxon>Gunneridae</taxon>
        <taxon>Pentapetalae</taxon>
        <taxon>asterids</taxon>
        <taxon>Ericales</taxon>
        <taxon>Theaceae</taxon>
        <taxon>Camellia</taxon>
    </lineage>
</organism>
<name>A0ACC0G8H3_9ERIC</name>
<comment type="caution">
    <text evidence="1">The sequence shown here is derived from an EMBL/GenBank/DDBJ whole genome shotgun (WGS) entry which is preliminary data.</text>
</comment>
<reference evidence="1 2" key="1">
    <citation type="journal article" date="2022" name="Plant J.">
        <title>Chromosome-level genome of Camellia lanceoleosa provides a valuable resource for understanding genome evolution and self-incompatibility.</title>
        <authorList>
            <person name="Gong W."/>
            <person name="Xiao S."/>
            <person name="Wang L."/>
            <person name="Liao Z."/>
            <person name="Chang Y."/>
            <person name="Mo W."/>
            <person name="Hu G."/>
            <person name="Li W."/>
            <person name="Zhao G."/>
            <person name="Zhu H."/>
            <person name="Hu X."/>
            <person name="Ji K."/>
            <person name="Xiang X."/>
            <person name="Song Q."/>
            <person name="Yuan D."/>
            <person name="Jin S."/>
            <person name="Zhang L."/>
        </authorList>
    </citation>
    <scope>NUCLEOTIDE SEQUENCE [LARGE SCALE GENOMIC DNA]</scope>
    <source>
        <strain evidence="1">SQ_2022a</strain>
    </source>
</reference>
<proteinExistence type="predicted"/>
<gene>
    <name evidence="1" type="ORF">LOK49_LG10G02197</name>
</gene>
<accession>A0ACC0G8H3</accession>
<evidence type="ECO:0000313" key="2">
    <source>
        <dbReference type="Proteomes" id="UP001060215"/>
    </source>
</evidence>
<protein>
    <submittedName>
        <fullName evidence="1">UPF0481 protein</fullName>
    </submittedName>
</protein>
<sequence length="177" mass="20298">MLHLLHRTSEAGITTLRECASAVLGLEQKAFGCYSEYISYDKHKLVEILLFDGFFILELFMRYLESDKSDDHVEVFKDISYDPIINNVWTVPTLQHDLALLENQIPFFILETLFDIIKKYAPKPLTCSFTRACVCPVFWSWRLQLVHAAKFDAVLSDACPLLLHCGSSRFVLCALLC</sequence>